<name>V8P4W5_OPHHA</name>
<feature type="non-terminal residue" evidence="2">
    <location>
        <position position="1"/>
    </location>
</feature>
<gene>
    <name evidence="2" type="primary">CYLC2</name>
    <name evidence="2" type="ORF">L345_04611</name>
</gene>
<dbReference type="AlphaFoldDB" id="V8P4W5"/>
<feature type="compositionally biased region" description="Basic and acidic residues" evidence="1">
    <location>
        <begin position="11"/>
        <end position="117"/>
    </location>
</feature>
<reference evidence="2 3" key="1">
    <citation type="journal article" date="2013" name="Proc. Natl. Acad. Sci. U.S.A.">
        <title>The king cobra genome reveals dynamic gene evolution and adaptation in the snake venom system.</title>
        <authorList>
            <person name="Vonk F.J."/>
            <person name="Casewell N.R."/>
            <person name="Henkel C.V."/>
            <person name="Heimberg A.M."/>
            <person name="Jansen H.J."/>
            <person name="McCleary R.J."/>
            <person name="Kerkkamp H.M."/>
            <person name="Vos R.A."/>
            <person name="Guerreiro I."/>
            <person name="Calvete J.J."/>
            <person name="Wuster W."/>
            <person name="Woods A.E."/>
            <person name="Logan J.M."/>
            <person name="Harrison R.A."/>
            <person name="Castoe T.A."/>
            <person name="de Koning A.P."/>
            <person name="Pollock D.D."/>
            <person name="Yandell M."/>
            <person name="Calderon D."/>
            <person name="Renjifo C."/>
            <person name="Currier R.B."/>
            <person name="Salgado D."/>
            <person name="Pla D."/>
            <person name="Sanz L."/>
            <person name="Hyder A.S."/>
            <person name="Ribeiro J.M."/>
            <person name="Arntzen J.W."/>
            <person name="van den Thillart G.E."/>
            <person name="Boetzer M."/>
            <person name="Pirovano W."/>
            <person name="Dirks R.P."/>
            <person name="Spaink H.P."/>
            <person name="Duboule D."/>
            <person name="McGlinn E."/>
            <person name="Kini R.M."/>
            <person name="Richardson M.K."/>
        </authorList>
    </citation>
    <scope>NUCLEOTIDE SEQUENCE</scope>
    <source>
        <tissue evidence="2">Blood</tissue>
    </source>
</reference>
<feature type="region of interest" description="Disordered" evidence="1">
    <location>
        <begin position="1"/>
        <end position="125"/>
    </location>
</feature>
<protein>
    <submittedName>
        <fullName evidence="2">Cylicin-2</fullName>
    </submittedName>
</protein>
<organism evidence="2 3">
    <name type="scientific">Ophiophagus hannah</name>
    <name type="common">King cobra</name>
    <name type="synonym">Naja hannah</name>
    <dbReference type="NCBI Taxonomy" id="8665"/>
    <lineage>
        <taxon>Eukaryota</taxon>
        <taxon>Metazoa</taxon>
        <taxon>Chordata</taxon>
        <taxon>Craniata</taxon>
        <taxon>Vertebrata</taxon>
        <taxon>Euteleostomi</taxon>
        <taxon>Lepidosauria</taxon>
        <taxon>Squamata</taxon>
        <taxon>Bifurcata</taxon>
        <taxon>Unidentata</taxon>
        <taxon>Episquamata</taxon>
        <taxon>Toxicofera</taxon>
        <taxon>Serpentes</taxon>
        <taxon>Colubroidea</taxon>
        <taxon>Elapidae</taxon>
        <taxon>Elapinae</taxon>
        <taxon>Ophiophagus</taxon>
    </lineage>
</organism>
<evidence type="ECO:0000313" key="2">
    <source>
        <dbReference type="EMBL" id="ETE69604.1"/>
    </source>
</evidence>
<keyword evidence="3" id="KW-1185">Reference proteome</keyword>
<evidence type="ECO:0000313" key="3">
    <source>
        <dbReference type="Proteomes" id="UP000018936"/>
    </source>
</evidence>
<proteinExistence type="predicted"/>
<feature type="compositionally biased region" description="Basic residues" evidence="1">
    <location>
        <begin position="1"/>
        <end position="10"/>
    </location>
</feature>
<accession>V8P4W5</accession>
<dbReference type="EMBL" id="AZIM01000732">
    <property type="protein sequence ID" value="ETE69604.1"/>
    <property type="molecule type" value="Genomic_DNA"/>
</dbReference>
<evidence type="ECO:0000256" key="1">
    <source>
        <dbReference type="SAM" id="MobiDB-lite"/>
    </source>
</evidence>
<comment type="caution">
    <text evidence="2">The sequence shown here is derived from an EMBL/GenBank/DDBJ whole genome shotgun (WGS) entry which is preliminary data.</text>
</comment>
<feature type="region of interest" description="Disordered" evidence="1">
    <location>
        <begin position="179"/>
        <end position="201"/>
    </location>
</feature>
<feature type="compositionally biased region" description="Basic and acidic residues" evidence="1">
    <location>
        <begin position="179"/>
        <end position="198"/>
    </location>
</feature>
<dbReference type="Proteomes" id="UP000018936">
    <property type="component" value="Unassembled WGS sequence"/>
</dbReference>
<feature type="region of interest" description="Disordered" evidence="1">
    <location>
        <begin position="232"/>
        <end position="254"/>
    </location>
</feature>
<sequence>MGRNRKKGKVGGREERKEGRVERQGWSEEGKKGGRKSGKVEKREEGKREKETEGGREGKRGRWEETGRKVGGRVERKKEGWKDRDGVRKGKREGGGKKKEGRKSERKEEKNKKKEGSRGGIQQILTSSGEPSFFVALHWRMELESRLVGWGENGDFALCHTHQATPTELLVKKFESHHWMEGRKEEKGRDDKREDGRKTTSLPYSQGCQTHWPDLACRMLRYCCGPLAACEDGSRGPASDTEMGPGPSGRYQQGRGTRGACSQCTCAQSCQKARTVKTKGVTRDEGPACGASVSENSLGRPCVALLSSIFSGRGLQSNSDEALNEIEFDIPALSVVVRLFKTMLSFYLSHLSATRPEVPNLSKSWTFPYHSHFGLLGVVRGAEENTGGCCIEAIAQVVSLRSHHVLNGVILETETYLPDLIHSPLCLQGQTQIRGREEGRRRSEIWGGETEGRGMLGELKVSVCAFSRLSLKVNQLEGGGNCIPNCAWTDRYGNILLSLIGYTWVGTSLPQAMLSSNLRSRPHLLFLGQLAGQKPGVEATLAAEYPKPPMIEHLHHQA</sequence>